<reference evidence="3 4" key="1">
    <citation type="submission" date="2016-03" db="EMBL/GenBank/DDBJ databases">
        <title>Genome sequencing of Devosia sp. S37.</title>
        <authorList>
            <person name="Mohd Nor M."/>
        </authorList>
    </citation>
    <scope>NUCLEOTIDE SEQUENCE [LARGE SCALE GENOMIC DNA]</scope>
    <source>
        <strain evidence="3 4">S37</strain>
    </source>
</reference>
<dbReference type="InterPro" id="IPR050272">
    <property type="entry name" value="Isochorismatase-like_hydrls"/>
</dbReference>
<dbReference type="PANTHER" id="PTHR43540:SF6">
    <property type="entry name" value="ISOCHORISMATASE-LIKE DOMAIN-CONTAINING PROTEIN"/>
    <property type="match status" value="1"/>
</dbReference>
<proteinExistence type="predicted"/>
<feature type="domain" description="Isochorismatase-like" evidence="2">
    <location>
        <begin position="5"/>
        <end position="179"/>
    </location>
</feature>
<evidence type="ECO:0000313" key="4">
    <source>
        <dbReference type="Proteomes" id="UP000078389"/>
    </source>
</evidence>
<evidence type="ECO:0000259" key="2">
    <source>
        <dbReference type="Pfam" id="PF00857"/>
    </source>
</evidence>
<dbReference type="PANTHER" id="PTHR43540">
    <property type="entry name" value="PEROXYUREIDOACRYLATE/UREIDOACRYLATE AMIDOHYDROLASE-RELATED"/>
    <property type="match status" value="1"/>
</dbReference>
<comment type="caution">
    <text evidence="3">The sequence shown here is derived from an EMBL/GenBank/DDBJ whole genome shotgun (WGS) entry which is preliminary data.</text>
</comment>
<dbReference type="AlphaFoldDB" id="A0A178HW55"/>
<evidence type="ECO:0000313" key="3">
    <source>
        <dbReference type="EMBL" id="OAM77102.1"/>
    </source>
</evidence>
<dbReference type="Pfam" id="PF00857">
    <property type="entry name" value="Isochorismatase"/>
    <property type="match status" value="1"/>
</dbReference>
<evidence type="ECO:0000256" key="1">
    <source>
        <dbReference type="ARBA" id="ARBA00022801"/>
    </source>
</evidence>
<dbReference type="OrthoDB" id="9811489at2"/>
<dbReference type="SUPFAM" id="SSF52499">
    <property type="entry name" value="Isochorismatase-like hydrolases"/>
    <property type="match status" value="1"/>
</dbReference>
<sequence>MKHGAHLCVDMQTMFATDTEWAAPWMSRVLPAIAALSEKYAASTIFTRFVPALRPEAAAGGWQRYYQRWPNMTLERLHPELLDIVPELRRHMPPAVQFDKHTYSPWHGGHLHRALQARGARTLLISGGETDICVLATMLGAIDLGYRVVLAEDALFGSADETHDAILTVYRNRFGQQLTMCRAEDVLHHWEDLAA</sequence>
<accession>A0A178HW55</accession>
<protein>
    <submittedName>
        <fullName evidence="3">Cysteine hydrolase</fullName>
    </submittedName>
</protein>
<keyword evidence="1 3" id="KW-0378">Hydrolase</keyword>
<dbReference type="EMBL" id="LVVY01000086">
    <property type="protein sequence ID" value="OAM77102.1"/>
    <property type="molecule type" value="Genomic_DNA"/>
</dbReference>
<keyword evidence="4" id="KW-1185">Reference proteome</keyword>
<name>A0A178HW55_9HYPH</name>
<dbReference type="Proteomes" id="UP000078389">
    <property type="component" value="Unassembled WGS sequence"/>
</dbReference>
<dbReference type="InterPro" id="IPR036380">
    <property type="entry name" value="Isochorismatase-like_sf"/>
</dbReference>
<dbReference type="InterPro" id="IPR000868">
    <property type="entry name" value="Isochorismatase-like_dom"/>
</dbReference>
<organism evidence="3 4">
    <name type="scientific">Devosia elaeis</name>
    <dbReference type="NCBI Taxonomy" id="1770058"/>
    <lineage>
        <taxon>Bacteria</taxon>
        <taxon>Pseudomonadati</taxon>
        <taxon>Pseudomonadota</taxon>
        <taxon>Alphaproteobacteria</taxon>
        <taxon>Hyphomicrobiales</taxon>
        <taxon>Devosiaceae</taxon>
        <taxon>Devosia</taxon>
    </lineage>
</organism>
<dbReference type="GO" id="GO:0016787">
    <property type="term" value="F:hydrolase activity"/>
    <property type="evidence" value="ECO:0007669"/>
    <property type="project" value="UniProtKB-KW"/>
</dbReference>
<dbReference type="STRING" id="1770058.A3840_10730"/>
<dbReference type="Gene3D" id="3.40.50.850">
    <property type="entry name" value="Isochorismatase-like"/>
    <property type="match status" value="1"/>
</dbReference>
<gene>
    <name evidence="3" type="ORF">A3840_10730</name>
</gene>
<dbReference type="CDD" id="cd00431">
    <property type="entry name" value="cysteine_hydrolases"/>
    <property type="match status" value="1"/>
</dbReference>